<feature type="domain" description="NlpC/P60" evidence="7">
    <location>
        <begin position="199"/>
        <end position="317"/>
    </location>
</feature>
<dbReference type="EMBL" id="FNCN01000008">
    <property type="protein sequence ID" value="SDG85088.1"/>
    <property type="molecule type" value="Genomic_DNA"/>
</dbReference>
<proteinExistence type="inferred from homology"/>
<feature type="coiled-coil region" evidence="5">
    <location>
        <begin position="25"/>
        <end position="66"/>
    </location>
</feature>
<dbReference type="InterPro" id="IPR038765">
    <property type="entry name" value="Papain-like_cys_pep_sf"/>
</dbReference>
<dbReference type="SUPFAM" id="SSF54001">
    <property type="entry name" value="Cysteine proteinases"/>
    <property type="match status" value="1"/>
</dbReference>
<evidence type="ECO:0000256" key="1">
    <source>
        <dbReference type="ARBA" id="ARBA00007074"/>
    </source>
</evidence>
<dbReference type="InterPro" id="IPR051794">
    <property type="entry name" value="PG_Endopeptidase_C40"/>
</dbReference>
<comment type="similarity">
    <text evidence="1">Belongs to the peptidase C40 family.</text>
</comment>
<evidence type="ECO:0000259" key="7">
    <source>
        <dbReference type="PROSITE" id="PS51935"/>
    </source>
</evidence>
<feature type="chain" id="PRO_5039273232" evidence="6">
    <location>
        <begin position="19"/>
        <end position="317"/>
    </location>
</feature>
<dbReference type="GO" id="GO:0006508">
    <property type="term" value="P:proteolysis"/>
    <property type="evidence" value="ECO:0007669"/>
    <property type="project" value="UniProtKB-KW"/>
</dbReference>
<evidence type="ECO:0000256" key="6">
    <source>
        <dbReference type="SAM" id="SignalP"/>
    </source>
</evidence>
<accession>A0A1G7XLE9</accession>
<evidence type="ECO:0000313" key="9">
    <source>
        <dbReference type="Proteomes" id="UP000198923"/>
    </source>
</evidence>
<keyword evidence="2" id="KW-0645">Protease</keyword>
<organism evidence="8 9">
    <name type="scientific">Sinosporangium album</name>
    <dbReference type="NCBI Taxonomy" id="504805"/>
    <lineage>
        <taxon>Bacteria</taxon>
        <taxon>Bacillati</taxon>
        <taxon>Actinomycetota</taxon>
        <taxon>Actinomycetes</taxon>
        <taxon>Streptosporangiales</taxon>
        <taxon>Streptosporangiaceae</taxon>
        <taxon>Sinosporangium</taxon>
    </lineage>
</organism>
<keyword evidence="5" id="KW-0175">Coiled coil</keyword>
<gene>
    <name evidence="8" type="ORF">SAMN05421505_108248</name>
</gene>
<evidence type="ECO:0000256" key="3">
    <source>
        <dbReference type="ARBA" id="ARBA00022801"/>
    </source>
</evidence>
<reference evidence="8 9" key="1">
    <citation type="submission" date="2016-10" db="EMBL/GenBank/DDBJ databases">
        <authorList>
            <person name="de Groot N.N."/>
        </authorList>
    </citation>
    <scope>NUCLEOTIDE SEQUENCE [LARGE SCALE GENOMIC DNA]</scope>
    <source>
        <strain evidence="8 9">CPCC 201354</strain>
    </source>
</reference>
<dbReference type="AlphaFoldDB" id="A0A1G7XLE9"/>
<dbReference type="Pfam" id="PF00877">
    <property type="entry name" value="NLPC_P60"/>
    <property type="match status" value="1"/>
</dbReference>
<dbReference type="InterPro" id="IPR000064">
    <property type="entry name" value="NLP_P60_dom"/>
</dbReference>
<name>A0A1G7XLE9_9ACTN</name>
<feature type="coiled-coil region" evidence="5">
    <location>
        <begin position="127"/>
        <end position="171"/>
    </location>
</feature>
<dbReference type="PROSITE" id="PS51935">
    <property type="entry name" value="NLPC_P60"/>
    <property type="match status" value="1"/>
</dbReference>
<dbReference type="Proteomes" id="UP000198923">
    <property type="component" value="Unassembled WGS sequence"/>
</dbReference>
<keyword evidence="3" id="KW-0378">Hydrolase</keyword>
<dbReference type="OrthoDB" id="3209655at2"/>
<protein>
    <submittedName>
        <fullName evidence="8">NlpC/P60 family protein</fullName>
    </submittedName>
</protein>
<dbReference type="PANTHER" id="PTHR47359">
    <property type="entry name" value="PEPTIDOGLYCAN DL-ENDOPEPTIDASE CWLO"/>
    <property type="match status" value="1"/>
</dbReference>
<evidence type="ECO:0000313" key="8">
    <source>
        <dbReference type="EMBL" id="SDG85088.1"/>
    </source>
</evidence>
<keyword evidence="4" id="KW-0788">Thiol protease</keyword>
<keyword evidence="6" id="KW-0732">Signal</keyword>
<evidence type="ECO:0000256" key="2">
    <source>
        <dbReference type="ARBA" id="ARBA00022670"/>
    </source>
</evidence>
<dbReference type="PANTHER" id="PTHR47359:SF3">
    <property type="entry name" value="NLP_P60 DOMAIN-CONTAINING PROTEIN-RELATED"/>
    <property type="match status" value="1"/>
</dbReference>
<evidence type="ECO:0000256" key="5">
    <source>
        <dbReference type="SAM" id="Coils"/>
    </source>
</evidence>
<keyword evidence="9" id="KW-1185">Reference proteome</keyword>
<dbReference type="Gene3D" id="3.90.1720.10">
    <property type="entry name" value="endopeptidase domain like (from Nostoc punctiforme)"/>
    <property type="match status" value="1"/>
</dbReference>
<evidence type="ECO:0000256" key="4">
    <source>
        <dbReference type="ARBA" id="ARBA00022807"/>
    </source>
</evidence>
<dbReference type="GO" id="GO:0008234">
    <property type="term" value="F:cysteine-type peptidase activity"/>
    <property type="evidence" value="ECO:0007669"/>
    <property type="project" value="UniProtKB-KW"/>
</dbReference>
<sequence length="317" mass="34451">MAAGLAAAVLFLPLNGAAADPRPTVAQARERLTKLNDEADKVVDKYNLAGERLKKARKKHKELSADYERQSAGVDTMRERLVAVAVNRYRFGDVMGWPALAAENNPGSLLSGMAALDHLSSEQAQTMSAFEEATRSLRERRDKAKEALSEADQARSDLRKEKEKIEKLIVRQTGLLRRLGTYKRGNTRSAGQQYTGAASGNALAALQFAYGQIGKPYRYGGTGPGSWDCSGLMQASWSSAGVTLPRTTWDQWSWGSSRRVPMDQIQPGDLLFSHGLGHVGMYAGGGKMVHAPQTGDVVKITPLDSYGRGRFVGAVRP</sequence>
<feature type="signal peptide" evidence="6">
    <location>
        <begin position="1"/>
        <end position="18"/>
    </location>
</feature>